<dbReference type="PROSITE" id="PS50041">
    <property type="entry name" value="C_TYPE_LECTIN_2"/>
    <property type="match status" value="1"/>
</dbReference>
<dbReference type="InterPro" id="IPR016187">
    <property type="entry name" value="CTDL_fold"/>
</dbReference>
<dbReference type="Proteomes" id="UP000887540">
    <property type="component" value="Unplaced"/>
</dbReference>
<evidence type="ECO:0000259" key="1">
    <source>
        <dbReference type="PROSITE" id="PS50041"/>
    </source>
</evidence>
<dbReference type="Gene3D" id="3.10.100.10">
    <property type="entry name" value="Mannose-Binding Protein A, subunit A"/>
    <property type="match status" value="1"/>
</dbReference>
<evidence type="ECO:0000313" key="2">
    <source>
        <dbReference type="Proteomes" id="UP000887540"/>
    </source>
</evidence>
<dbReference type="InterPro" id="IPR016186">
    <property type="entry name" value="C-type_lectin-like/link_sf"/>
</dbReference>
<organism evidence="2 3">
    <name type="scientific">Acrobeloides nanus</name>
    <dbReference type="NCBI Taxonomy" id="290746"/>
    <lineage>
        <taxon>Eukaryota</taxon>
        <taxon>Metazoa</taxon>
        <taxon>Ecdysozoa</taxon>
        <taxon>Nematoda</taxon>
        <taxon>Chromadorea</taxon>
        <taxon>Rhabditida</taxon>
        <taxon>Tylenchina</taxon>
        <taxon>Cephalobomorpha</taxon>
        <taxon>Cephaloboidea</taxon>
        <taxon>Cephalobidae</taxon>
        <taxon>Acrobeloides</taxon>
    </lineage>
</organism>
<feature type="domain" description="C-type lectin" evidence="1">
    <location>
        <begin position="29"/>
        <end position="151"/>
    </location>
</feature>
<dbReference type="CDD" id="cd00037">
    <property type="entry name" value="CLECT"/>
    <property type="match status" value="1"/>
</dbReference>
<keyword evidence="2" id="KW-1185">Reference proteome</keyword>
<dbReference type="AlphaFoldDB" id="A0A914E0U3"/>
<protein>
    <submittedName>
        <fullName evidence="3">C-type lectin domain-containing protein</fullName>
    </submittedName>
</protein>
<proteinExistence type="predicted"/>
<sequence>MTTCTGPLTCDQTCAKYSNATISYHDGPFTGTCSAFWQFIGTWQDATKLCKELAPPGANGSLVSVTSPYIRQWMMGALTEWQNCSLDIGSCIENNCTLGVCGANGNCTMKLNTKSRFWLSSAAFCNNFDHWEDGSRMIYSNWATGQPNYNCFNNCSCFNDNCTATGDKNLKHKIASAQLIRKEYKQTHEFTLNSGSIGTVFSNCGTQESELCLQMEFSTGQWYTADCFEPLYGAFCIFKF</sequence>
<evidence type="ECO:0000313" key="3">
    <source>
        <dbReference type="WBParaSite" id="ACRNAN_scaffold5016.g8382.t1"/>
    </source>
</evidence>
<dbReference type="SUPFAM" id="SSF56436">
    <property type="entry name" value="C-type lectin-like"/>
    <property type="match status" value="1"/>
</dbReference>
<accession>A0A914E0U3</accession>
<name>A0A914E0U3_9BILA</name>
<reference evidence="3" key="1">
    <citation type="submission" date="2022-11" db="UniProtKB">
        <authorList>
            <consortium name="WormBaseParasite"/>
        </authorList>
    </citation>
    <scope>IDENTIFICATION</scope>
</reference>
<dbReference type="InterPro" id="IPR001304">
    <property type="entry name" value="C-type_lectin-like"/>
</dbReference>
<dbReference type="WBParaSite" id="ACRNAN_scaffold5016.g8382.t1">
    <property type="protein sequence ID" value="ACRNAN_scaffold5016.g8382.t1"/>
    <property type="gene ID" value="ACRNAN_scaffold5016.g8382"/>
</dbReference>